<keyword evidence="1" id="KW-1133">Transmembrane helix</keyword>
<feature type="transmembrane region" description="Helical" evidence="1">
    <location>
        <begin position="23"/>
        <end position="52"/>
    </location>
</feature>
<evidence type="ECO:0000256" key="1">
    <source>
        <dbReference type="SAM" id="Phobius"/>
    </source>
</evidence>
<dbReference type="RefSeq" id="WP_062661270.1">
    <property type="nucleotide sequence ID" value="NZ_FIZX01000001.1"/>
</dbReference>
<dbReference type="AlphaFoldDB" id="A0A128EWV4"/>
<reference evidence="3" key="1">
    <citation type="submission" date="2016-02" db="EMBL/GenBank/DDBJ databases">
        <authorList>
            <person name="Rodrigo-Torres Lidia"/>
            <person name="Arahal R.David."/>
        </authorList>
    </citation>
    <scope>NUCLEOTIDE SEQUENCE [LARGE SCALE GENOMIC DNA]</scope>
    <source>
        <strain evidence="3">CECT 9029</strain>
    </source>
</reference>
<protein>
    <submittedName>
        <fullName evidence="2">Uncharacterized protein</fullName>
    </submittedName>
</protein>
<keyword evidence="1" id="KW-0812">Transmembrane</keyword>
<organism evidence="2 3">
    <name type="scientific">Grimontia celer</name>
    <dbReference type="NCBI Taxonomy" id="1796497"/>
    <lineage>
        <taxon>Bacteria</taxon>
        <taxon>Pseudomonadati</taxon>
        <taxon>Pseudomonadota</taxon>
        <taxon>Gammaproteobacteria</taxon>
        <taxon>Vibrionales</taxon>
        <taxon>Vibrionaceae</taxon>
        <taxon>Grimontia</taxon>
    </lineage>
</organism>
<feature type="transmembrane region" description="Helical" evidence="1">
    <location>
        <begin position="133"/>
        <end position="152"/>
    </location>
</feature>
<proteinExistence type="predicted"/>
<evidence type="ECO:0000313" key="2">
    <source>
        <dbReference type="EMBL" id="CZF78625.1"/>
    </source>
</evidence>
<dbReference type="OrthoDB" id="5917925at2"/>
<dbReference type="Proteomes" id="UP000071641">
    <property type="component" value="Unassembled WGS sequence"/>
</dbReference>
<keyword evidence="1" id="KW-0472">Membrane</keyword>
<accession>A0A128EWV4</accession>
<dbReference type="EMBL" id="FIZX01000001">
    <property type="protein sequence ID" value="CZF78625.1"/>
    <property type="molecule type" value="Genomic_DNA"/>
</dbReference>
<gene>
    <name evidence="2" type="ORF">GCE9029_00957</name>
</gene>
<feature type="transmembrane region" description="Helical" evidence="1">
    <location>
        <begin position="58"/>
        <end position="79"/>
    </location>
</feature>
<name>A0A128EWV4_9GAMM</name>
<sequence>MEHITNQLRDPLNETTRKVRRNLLAASLVGLVTTKVGLIPTQITAFGIAFSTSNLEELMLLITAITVFYLVSFSIYIASELQGWSLLTKSKHLDLVFERATQAAPSVKKLYGEQVAGIQLDLMKRNKLTKPIFICRLVVEVLLPILISAYSITQTLSIDIVALYMP</sequence>
<evidence type="ECO:0000313" key="3">
    <source>
        <dbReference type="Proteomes" id="UP000071641"/>
    </source>
</evidence>
<keyword evidence="3" id="KW-1185">Reference proteome</keyword>